<name>A0A7J5YHY0_DISMA</name>
<feature type="region of interest" description="Disordered" evidence="4">
    <location>
        <begin position="116"/>
        <end position="142"/>
    </location>
</feature>
<keyword evidence="3" id="KW-0106">Calcium</keyword>
<sequence>MSLRYLRLSSLFSPRCPAPDRKVRKLDRTGDGVVTIEDLRGVYSPKHHPKFQNGEWSEEQVFRSFLDNFDSPTTKTGRWGFLIIFHSLIKPIFSSVHHLSLCMKLDMVTYSFPPPLPPPQDGSSEGRGQWGRGPWGRGGGAASPVFSSLKELNSSGLRVNMRPCREKTLLLFIFIFIILTSPPPQLTAQTAAGQQEPEPPPRGPEPGPGPVPSGSRTPNKQNQNQQDLNQQDQNQNQQDQNQQDQNQQDQNQK</sequence>
<evidence type="ECO:0000313" key="6">
    <source>
        <dbReference type="Proteomes" id="UP000518266"/>
    </source>
</evidence>
<keyword evidence="1" id="KW-0479">Metal-binding</keyword>
<dbReference type="GO" id="GO:0046872">
    <property type="term" value="F:metal ion binding"/>
    <property type="evidence" value="ECO:0007669"/>
    <property type="project" value="UniProtKB-KW"/>
</dbReference>
<proteinExistence type="predicted"/>
<dbReference type="EMBL" id="JAAKFY010000012">
    <property type="protein sequence ID" value="KAF3848359.1"/>
    <property type="molecule type" value="Genomic_DNA"/>
</dbReference>
<keyword evidence="2" id="KW-0677">Repeat</keyword>
<feature type="compositionally biased region" description="Pro residues" evidence="4">
    <location>
        <begin position="197"/>
        <end position="211"/>
    </location>
</feature>
<dbReference type="Gene3D" id="1.10.238.10">
    <property type="entry name" value="EF-hand"/>
    <property type="match status" value="1"/>
</dbReference>
<evidence type="ECO:0000256" key="1">
    <source>
        <dbReference type="ARBA" id="ARBA00022723"/>
    </source>
</evidence>
<feature type="region of interest" description="Disordered" evidence="4">
    <location>
        <begin position="186"/>
        <end position="253"/>
    </location>
</feature>
<evidence type="ECO:0000256" key="2">
    <source>
        <dbReference type="ARBA" id="ARBA00022737"/>
    </source>
</evidence>
<feature type="compositionally biased region" description="Low complexity" evidence="4">
    <location>
        <begin position="212"/>
        <end position="253"/>
    </location>
</feature>
<gene>
    <name evidence="5" type="ORF">F7725_014856</name>
</gene>
<dbReference type="Proteomes" id="UP000518266">
    <property type="component" value="Unassembled WGS sequence"/>
</dbReference>
<organism evidence="5 6">
    <name type="scientific">Dissostichus mawsoni</name>
    <name type="common">Antarctic cod</name>
    <dbReference type="NCBI Taxonomy" id="36200"/>
    <lineage>
        <taxon>Eukaryota</taxon>
        <taxon>Metazoa</taxon>
        <taxon>Chordata</taxon>
        <taxon>Craniata</taxon>
        <taxon>Vertebrata</taxon>
        <taxon>Euteleostomi</taxon>
        <taxon>Actinopterygii</taxon>
        <taxon>Neopterygii</taxon>
        <taxon>Teleostei</taxon>
        <taxon>Neoteleostei</taxon>
        <taxon>Acanthomorphata</taxon>
        <taxon>Eupercaria</taxon>
        <taxon>Perciformes</taxon>
        <taxon>Notothenioidei</taxon>
        <taxon>Nototheniidae</taxon>
        <taxon>Dissostichus</taxon>
    </lineage>
</organism>
<evidence type="ECO:0000256" key="4">
    <source>
        <dbReference type="SAM" id="MobiDB-lite"/>
    </source>
</evidence>
<feature type="non-terminal residue" evidence="5">
    <location>
        <position position="253"/>
    </location>
</feature>
<dbReference type="PANTHER" id="PTHR34524:SF6">
    <property type="entry name" value="CALCYPHOSINE LIKE"/>
    <property type="match status" value="1"/>
</dbReference>
<feature type="compositionally biased region" description="Gly residues" evidence="4">
    <location>
        <begin position="128"/>
        <end position="141"/>
    </location>
</feature>
<comment type="caution">
    <text evidence="5">The sequence shown here is derived from an EMBL/GenBank/DDBJ whole genome shotgun (WGS) entry which is preliminary data.</text>
</comment>
<feature type="compositionally biased region" description="Low complexity" evidence="4">
    <location>
        <begin position="187"/>
        <end position="196"/>
    </location>
</feature>
<evidence type="ECO:0008006" key="7">
    <source>
        <dbReference type="Google" id="ProtNLM"/>
    </source>
</evidence>
<accession>A0A7J5YHY0</accession>
<evidence type="ECO:0000313" key="5">
    <source>
        <dbReference type="EMBL" id="KAF3848359.1"/>
    </source>
</evidence>
<dbReference type="InterPro" id="IPR051581">
    <property type="entry name" value="Ca-bind"/>
</dbReference>
<protein>
    <recommendedName>
        <fullName evidence="7">EF-hand domain-containing protein</fullName>
    </recommendedName>
</protein>
<reference evidence="5 6" key="1">
    <citation type="submission" date="2020-03" db="EMBL/GenBank/DDBJ databases">
        <title>Dissostichus mawsoni Genome sequencing and assembly.</title>
        <authorList>
            <person name="Park H."/>
        </authorList>
    </citation>
    <scope>NUCLEOTIDE SEQUENCE [LARGE SCALE GENOMIC DNA]</scope>
    <source>
        <strain evidence="5">DM0001</strain>
        <tissue evidence="5">Muscle</tissue>
    </source>
</reference>
<evidence type="ECO:0000256" key="3">
    <source>
        <dbReference type="ARBA" id="ARBA00022837"/>
    </source>
</evidence>
<dbReference type="PANTHER" id="PTHR34524">
    <property type="entry name" value="CALCYPHOSIN"/>
    <property type="match status" value="1"/>
</dbReference>
<dbReference type="AlphaFoldDB" id="A0A7J5YHY0"/>
<dbReference type="OrthoDB" id="444540at2759"/>
<keyword evidence="6" id="KW-1185">Reference proteome</keyword>